<dbReference type="PANTHER" id="PTHR11963">
    <property type="entry name" value="LEUCINE AMINOPEPTIDASE-RELATED"/>
    <property type="match status" value="1"/>
</dbReference>
<evidence type="ECO:0000256" key="4">
    <source>
        <dbReference type="ARBA" id="ARBA00022438"/>
    </source>
</evidence>
<dbReference type="EC" id="3.4.11.10" evidence="8"/>
<sequence>MTAKPTITFTKLSAPKKGSVILLLADDLALSPTGLLCDPAGQLARSFPISGFKGSFGAASELLAPESASLDRLTALGVGKADTLNEYSWLRLGGAAAAAFRGRGDVAIIAELSGRAVEPAQAAAIGAGILLRSYRFDKYKTRNNEDEDSSAGGGLRVTIACADPAAAKRAFANIQNVVEGVWLARDLVNEPANTLGPIEFAAAAKALESFGLTVDVLTEREMKKLGMGALLGVAQGSSRPPRVVVMRWNGGKPKEQPVALIGKGVVFDTGGNSMKTASGMEDMKGDMGGAAAVIGAMRAIAGRKAKANVVGIIGIVENMVDGNAQRPGDIVKSMSGQTIEVLNTDAEGRLVLADVLWYCQQRFQPRLMIDLATLTGAIMVSLGQFHAGLFSNDDELSQQLIAAGLSTHERLWRMPLGDDYDKLINSKNADMKNIGGRYGGAVSAAQFLQRFVKDTPWAHLDIAGTAMSAPASEINQSWGTGFGVRLLDRFVRDNCEGA</sequence>
<dbReference type="PRINTS" id="PR00481">
    <property type="entry name" value="LAMNOPPTDASE"/>
</dbReference>
<gene>
    <name evidence="8" type="primary">pepA</name>
    <name evidence="10" type="ORF">DY251_03060</name>
</gene>
<dbReference type="RefSeq" id="WP_116622389.1">
    <property type="nucleotide sequence ID" value="NZ_QURN01000002.1"/>
</dbReference>
<dbReference type="SUPFAM" id="SSF53187">
    <property type="entry name" value="Zn-dependent exopeptidases"/>
    <property type="match status" value="1"/>
</dbReference>
<evidence type="ECO:0000256" key="6">
    <source>
        <dbReference type="ARBA" id="ARBA00022801"/>
    </source>
</evidence>
<comment type="catalytic activity">
    <reaction evidence="2 8">
        <text>Release of an N-terminal amino acid, preferentially leucine, but not glutamic or aspartic acids.</text>
        <dbReference type="EC" id="3.4.11.10"/>
    </reaction>
</comment>
<dbReference type="Pfam" id="PF02789">
    <property type="entry name" value="Peptidase_M17_N"/>
    <property type="match status" value="1"/>
</dbReference>
<evidence type="ECO:0000256" key="5">
    <source>
        <dbReference type="ARBA" id="ARBA00022670"/>
    </source>
</evidence>
<dbReference type="HAMAP" id="MF_00181">
    <property type="entry name" value="Cytosol_peptidase_M17"/>
    <property type="match status" value="1"/>
</dbReference>
<dbReference type="SUPFAM" id="SSF52949">
    <property type="entry name" value="Macro domain-like"/>
    <property type="match status" value="1"/>
</dbReference>
<feature type="binding site" evidence="8">
    <location>
        <position position="286"/>
    </location>
    <ligand>
        <name>Mn(2+)</name>
        <dbReference type="ChEBI" id="CHEBI:29035"/>
        <label>2</label>
    </ligand>
</feature>
<feature type="binding site" evidence="8">
    <location>
        <position position="263"/>
    </location>
    <ligand>
        <name>Mn(2+)</name>
        <dbReference type="ChEBI" id="CHEBI:29035"/>
        <label>2</label>
    </ligand>
</feature>
<dbReference type="Pfam" id="PF00883">
    <property type="entry name" value="Peptidase_M17"/>
    <property type="match status" value="1"/>
</dbReference>
<dbReference type="GO" id="GO:0070006">
    <property type="term" value="F:metalloaminopeptidase activity"/>
    <property type="evidence" value="ECO:0007669"/>
    <property type="project" value="InterPro"/>
</dbReference>
<dbReference type="AlphaFoldDB" id="A0A371XIN8"/>
<dbReference type="NCBIfam" id="NF002074">
    <property type="entry name" value="PRK00913.1-4"/>
    <property type="match status" value="1"/>
</dbReference>
<keyword evidence="8" id="KW-0963">Cytoplasm</keyword>
<feature type="binding site" evidence="8">
    <location>
        <position position="345"/>
    </location>
    <ligand>
        <name>Mn(2+)</name>
        <dbReference type="ChEBI" id="CHEBI:29035"/>
        <label>1</label>
    </ligand>
</feature>
<protein>
    <recommendedName>
        <fullName evidence="8">Probable cytosol aminopeptidase</fullName>
        <ecNumber evidence="8">3.4.11.1</ecNumber>
    </recommendedName>
    <alternativeName>
        <fullName evidence="8">Leucine aminopeptidase</fullName>
        <shortName evidence="8">LAP</shortName>
        <ecNumber evidence="8">3.4.11.10</ecNumber>
    </alternativeName>
    <alternativeName>
        <fullName evidence="8">Leucyl aminopeptidase</fullName>
    </alternativeName>
</protein>
<dbReference type="PANTHER" id="PTHR11963:SF23">
    <property type="entry name" value="CYTOSOL AMINOPEPTIDASE"/>
    <property type="match status" value="1"/>
</dbReference>
<dbReference type="InterPro" id="IPR023042">
    <property type="entry name" value="Peptidase_M17_leu_NH2_pept"/>
</dbReference>
<feature type="active site" evidence="8">
    <location>
        <position position="349"/>
    </location>
</feature>
<dbReference type="NCBIfam" id="NF002075">
    <property type="entry name" value="PRK00913.2-2"/>
    <property type="match status" value="1"/>
</dbReference>
<feature type="binding site" evidence="8">
    <location>
        <position position="347"/>
    </location>
    <ligand>
        <name>Mn(2+)</name>
        <dbReference type="ChEBI" id="CHEBI:29035"/>
        <label>1</label>
    </ligand>
</feature>
<feature type="active site" evidence="8">
    <location>
        <position position="275"/>
    </location>
</feature>
<feature type="binding site" evidence="8">
    <location>
        <position position="347"/>
    </location>
    <ligand>
        <name>Mn(2+)</name>
        <dbReference type="ChEBI" id="CHEBI:29035"/>
        <label>2</label>
    </ligand>
</feature>
<dbReference type="CDD" id="cd00433">
    <property type="entry name" value="Peptidase_M17"/>
    <property type="match status" value="1"/>
</dbReference>
<organism evidence="10 11">
    <name type="scientific">Mesorhizobium denitrificans</name>
    <dbReference type="NCBI Taxonomy" id="2294114"/>
    <lineage>
        <taxon>Bacteria</taxon>
        <taxon>Pseudomonadati</taxon>
        <taxon>Pseudomonadota</taxon>
        <taxon>Alphaproteobacteria</taxon>
        <taxon>Hyphomicrobiales</taxon>
        <taxon>Phyllobacteriaceae</taxon>
        <taxon>Mesorhizobium</taxon>
    </lineage>
</organism>
<evidence type="ECO:0000259" key="9">
    <source>
        <dbReference type="PROSITE" id="PS00631"/>
    </source>
</evidence>
<evidence type="ECO:0000256" key="2">
    <source>
        <dbReference type="ARBA" id="ARBA00000967"/>
    </source>
</evidence>
<name>A0A371XIN8_9HYPH</name>
<evidence type="ECO:0000256" key="7">
    <source>
        <dbReference type="ARBA" id="ARBA00023211"/>
    </source>
</evidence>
<keyword evidence="5 8" id="KW-0645">Protease</keyword>
<evidence type="ECO:0000313" key="10">
    <source>
        <dbReference type="EMBL" id="RFC69090.1"/>
    </source>
</evidence>
<comment type="catalytic activity">
    <reaction evidence="1 8">
        <text>Release of an N-terminal amino acid, Xaa-|-Yaa-, in which Xaa is preferably Leu, but may be other amino acids including Pro although not Arg or Lys, and Yaa may be Pro. Amino acid amides and methyl esters are also readily hydrolyzed, but rates on arylamides are exceedingly low.</text>
        <dbReference type="EC" id="3.4.11.1"/>
    </reaction>
</comment>
<dbReference type="EC" id="3.4.11.1" evidence="8"/>
<feature type="domain" description="Cytosol aminopeptidase" evidence="9">
    <location>
        <begin position="343"/>
        <end position="350"/>
    </location>
</feature>
<keyword evidence="11" id="KW-1185">Reference proteome</keyword>
<dbReference type="PROSITE" id="PS00631">
    <property type="entry name" value="CYTOSOL_AP"/>
    <property type="match status" value="1"/>
</dbReference>
<comment type="caution">
    <text evidence="10">The sequence shown here is derived from an EMBL/GenBank/DDBJ whole genome shotgun (WGS) entry which is preliminary data.</text>
</comment>
<dbReference type="Gene3D" id="3.40.220.10">
    <property type="entry name" value="Leucine Aminopeptidase, subunit E, domain 1"/>
    <property type="match status" value="1"/>
</dbReference>
<evidence type="ECO:0000256" key="3">
    <source>
        <dbReference type="ARBA" id="ARBA00009528"/>
    </source>
</evidence>
<dbReference type="NCBIfam" id="NF002073">
    <property type="entry name" value="PRK00913.1-2"/>
    <property type="match status" value="1"/>
</dbReference>
<accession>A0A371XIN8</accession>
<dbReference type="Proteomes" id="UP000262379">
    <property type="component" value="Unassembled WGS sequence"/>
</dbReference>
<dbReference type="GO" id="GO:0005737">
    <property type="term" value="C:cytoplasm"/>
    <property type="evidence" value="ECO:0007669"/>
    <property type="project" value="UniProtKB-SubCell"/>
</dbReference>
<proteinExistence type="inferred from homology"/>
<dbReference type="InterPro" id="IPR011356">
    <property type="entry name" value="Leucine_aapep/pepB"/>
</dbReference>
<feature type="binding site" evidence="8">
    <location>
        <position position="268"/>
    </location>
    <ligand>
        <name>Mn(2+)</name>
        <dbReference type="ChEBI" id="CHEBI:29035"/>
        <label>1</label>
    </ligand>
</feature>
<dbReference type="GO" id="GO:0006508">
    <property type="term" value="P:proteolysis"/>
    <property type="evidence" value="ECO:0007669"/>
    <property type="project" value="UniProtKB-KW"/>
</dbReference>
<evidence type="ECO:0000256" key="1">
    <source>
        <dbReference type="ARBA" id="ARBA00000135"/>
    </source>
</evidence>
<comment type="subcellular location">
    <subcellularLocation>
        <location evidence="8">Cytoplasm</location>
    </subcellularLocation>
</comment>
<dbReference type="InterPro" id="IPR008283">
    <property type="entry name" value="Peptidase_M17_N"/>
</dbReference>
<dbReference type="GO" id="GO:0030145">
    <property type="term" value="F:manganese ion binding"/>
    <property type="evidence" value="ECO:0007669"/>
    <property type="project" value="UniProtKB-UniRule"/>
</dbReference>
<dbReference type="InterPro" id="IPR043472">
    <property type="entry name" value="Macro_dom-like"/>
</dbReference>
<feature type="binding site" evidence="8">
    <location>
        <position position="268"/>
    </location>
    <ligand>
        <name>Mn(2+)</name>
        <dbReference type="ChEBI" id="CHEBI:29035"/>
        <label>2</label>
    </ligand>
</feature>
<dbReference type="Gene3D" id="3.40.630.10">
    <property type="entry name" value="Zn peptidases"/>
    <property type="match status" value="1"/>
</dbReference>
<keyword evidence="8" id="KW-0479">Metal-binding</keyword>
<evidence type="ECO:0000313" key="11">
    <source>
        <dbReference type="Proteomes" id="UP000262379"/>
    </source>
</evidence>
<keyword evidence="4 8" id="KW-0031">Aminopeptidase</keyword>
<keyword evidence="7 8" id="KW-0464">Manganese</keyword>
<comment type="similarity">
    <text evidence="3 8">Belongs to the peptidase M17 family.</text>
</comment>
<evidence type="ECO:0000256" key="8">
    <source>
        <dbReference type="HAMAP-Rule" id="MF_00181"/>
    </source>
</evidence>
<keyword evidence="6 8" id="KW-0378">Hydrolase</keyword>
<dbReference type="InterPro" id="IPR000819">
    <property type="entry name" value="Peptidase_M17_C"/>
</dbReference>
<dbReference type="NCBIfam" id="NF002077">
    <property type="entry name" value="PRK00913.2-4"/>
    <property type="match status" value="1"/>
</dbReference>
<comment type="cofactor">
    <cofactor evidence="8">
        <name>Mn(2+)</name>
        <dbReference type="ChEBI" id="CHEBI:29035"/>
    </cofactor>
    <text evidence="8">Binds 2 manganese ions per subunit.</text>
</comment>
<dbReference type="EMBL" id="QURN01000002">
    <property type="protein sequence ID" value="RFC69090.1"/>
    <property type="molecule type" value="Genomic_DNA"/>
</dbReference>
<reference evidence="11" key="1">
    <citation type="submission" date="2018-08" db="EMBL/GenBank/DDBJ databases">
        <authorList>
            <person name="Im W.T."/>
        </authorList>
    </citation>
    <scope>NUCLEOTIDE SEQUENCE [LARGE SCALE GENOMIC DNA]</scope>
    <source>
        <strain evidence="11">LA-28</strain>
    </source>
</reference>
<comment type="function">
    <text evidence="8">Presumably involved in the processing and regular turnover of intracellular proteins. Catalyzes the removal of unsubstituted N-terminal amino acids from various peptides.</text>
</comment>